<evidence type="ECO:0000256" key="5">
    <source>
        <dbReference type="ARBA" id="ARBA00023014"/>
    </source>
</evidence>
<organism evidence="7 8">
    <name type="scientific">Brevifollis gellanilyticus</name>
    <dbReference type="NCBI Taxonomy" id="748831"/>
    <lineage>
        <taxon>Bacteria</taxon>
        <taxon>Pseudomonadati</taxon>
        <taxon>Verrucomicrobiota</taxon>
        <taxon>Verrucomicrobiia</taxon>
        <taxon>Verrucomicrobiales</taxon>
        <taxon>Verrucomicrobiaceae</taxon>
    </lineage>
</organism>
<evidence type="ECO:0000256" key="6">
    <source>
        <dbReference type="SAM" id="SignalP"/>
    </source>
</evidence>
<evidence type="ECO:0008006" key="9">
    <source>
        <dbReference type="Google" id="ProtNLM"/>
    </source>
</evidence>
<dbReference type="OrthoDB" id="175522at2"/>
<keyword evidence="5" id="KW-0411">Iron-sulfur</keyword>
<feature type="signal peptide" evidence="6">
    <location>
        <begin position="1"/>
        <end position="23"/>
    </location>
</feature>
<keyword evidence="8" id="KW-1185">Reference proteome</keyword>
<sequence length="1267" mass="140797">MSNLTMKCLLGALALVCSAISLRAETIQADLCVYEATPGGIAMAVRAAREGLDVVLVNHNQHLGGILSSGLGVWDTLWEGKRSPIYDEARQAVFDHYRTTYGEKSPQYRDALPGKGGHTNGKFEAKVAEEVLTKLVTQEKKITLIKGFYPASVSREGAVLKTVTFRRTGFQPVQPGERVENSFYVQARVFADCSYEGDLAAVAKVPYRLGREARDEFKEPHAGVIYMSSVKAEAAPEFARQAELHRQLKLRKFGGIQKIKQPDSTGEADGNVQAFNYRTMLSSDPANRMPVEKPAGYDPEKMKLLEHGSIVSPIPNKKRGWNRPQLVGIHTSYVEADWEGRQKVMDAHWDAAMALLYFLQNDPSVEPARQKSWREFGLAKDEFTDNGHRPHEFYVREARRITGRYVFTQHDAMLAEGLERAPVHEDSIGVTEWYLDTHACTPRHIPGALEEGKMMLDVETFPGQVPYRTLLPQGVGNLLVPVCLSCTHVAWGTVRLEPTWMNICESAGHAAALAIQTKVTPAELDVSLLQRKLVESHVMVNFFNDVDVASKDPRVAAAQYFATKGFFADYNARLDEPLTESVRKAWGVGLTAMREGKLKPMEIVKLVHVAEAEKSPTTNRTRGEALLNLWKKLPAASVPEKKKTAAVIRKPLKVEPVRASTAQEVEGKAYDVVVIGGTPGGIASAVRAAREGLSVLLVQHNKHLGGMVTNGLMQWDALYGGHRSPIFNEYARSIEDYYRETYGEGSRQHSSARYTQTHYPMGRMEPGVAEHLFNKMVSAEKNITTLLSHYPVEVVREGALIRKVALLESRTGFQPVRKDERVENSFYVTASTYIDATYEGDLAAVAKVAYRVGREGRDEYGEPHAGKVFTNISGDTGPKDVLDGELNLHTYGHVQGTIDETSPFTADGAIQAFNHRFCLTNEAGNIRLPEKPTGYNREEYVNYNRMGMNAGGLCGKSTFNSPILPGENHAYPDASWPEREKIIQRHTNFALGLMWFLQNDESVLPAKREACRLIGLPLDEYVDNDNLPYELYVREARRIVGRHVFTEQDNSAAPGLTRTPVFADSIAFTDWSMDSHDCSKDRRPGYAYDGKLILTEETRPAQIPYRSLLPKDVDNLLVPVCLSATHVAWGAVRLEPVWMQVGEAAGYAAALAKKQRTTVGKLDSDLLVRTLVTNKHFVSFFNELLKQDAHPAMAAAQYFGGQGFFADYNIALDEPLKQATAEVWARKIDDPQKRALAVAEAEKSPALASGKTRGEALKEMFDALMKH</sequence>
<keyword evidence="1" id="KW-0004">4Fe-4S</keyword>
<dbReference type="InterPro" id="IPR036188">
    <property type="entry name" value="FAD/NAD-bd_sf"/>
</dbReference>
<dbReference type="PANTHER" id="PTHR43498:SF1">
    <property type="entry name" value="COB--COM HETERODISULFIDE REDUCTASE IRON-SULFUR SUBUNIT A"/>
    <property type="match status" value="1"/>
</dbReference>
<dbReference type="Pfam" id="PF12831">
    <property type="entry name" value="FAD_oxidored"/>
    <property type="match status" value="2"/>
</dbReference>
<dbReference type="GO" id="GO:0046872">
    <property type="term" value="F:metal ion binding"/>
    <property type="evidence" value="ECO:0007669"/>
    <property type="project" value="UniProtKB-KW"/>
</dbReference>
<dbReference type="EMBL" id="BKAG01000019">
    <property type="protein sequence ID" value="GEP43628.1"/>
    <property type="molecule type" value="Genomic_DNA"/>
</dbReference>
<evidence type="ECO:0000313" key="8">
    <source>
        <dbReference type="Proteomes" id="UP000321577"/>
    </source>
</evidence>
<evidence type="ECO:0000256" key="1">
    <source>
        <dbReference type="ARBA" id="ARBA00022485"/>
    </source>
</evidence>
<dbReference type="AlphaFoldDB" id="A0A512MA71"/>
<dbReference type="Proteomes" id="UP000321577">
    <property type="component" value="Unassembled WGS sequence"/>
</dbReference>
<protein>
    <recommendedName>
        <fullName evidence="9">FAD-dependent oxidoreductase</fullName>
    </recommendedName>
</protein>
<dbReference type="PANTHER" id="PTHR43498">
    <property type="entry name" value="FERREDOXIN:COB-COM HETERODISULFIDE REDUCTASE SUBUNIT A"/>
    <property type="match status" value="1"/>
</dbReference>
<dbReference type="SUPFAM" id="SSF51905">
    <property type="entry name" value="FAD/NAD(P)-binding domain"/>
    <property type="match status" value="2"/>
</dbReference>
<keyword evidence="6" id="KW-0732">Signal</keyword>
<dbReference type="InterPro" id="IPR039650">
    <property type="entry name" value="HdrA-like"/>
</dbReference>
<evidence type="ECO:0000313" key="7">
    <source>
        <dbReference type="EMBL" id="GEP43628.1"/>
    </source>
</evidence>
<evidence type="ECO:0000256" key="3">
    <source>
        <dbReference type="ARBA" id="ARBA00023002"/>
    </source>
</evidence>
<accession>A0A512MA71</accession>
<name>A0A512MA71_9BACT</name>
<keyword evidence="2" id="KW-0479">Metal-binding</keyword>
<evidence type="ECO:0000256" key="2">
    <source>
        <dbReference type="ARBA" id="ARBA00022723"/>
    </source>
</evidence>
<keyword evidence="3" id="KW-0560">Oxidoreductase</keyword>
<dbReference type="GO" id="GO:0016491">
    <property type="term" value="F:oxidoreductase activity"/>
    <property type="evidence" value="ECO:0007669"/>
    <property type="project" value="UniProtKB-KW"/>
</dbReference>
<reference evidence="7 8" key="1">
    <citation type="submission" date="2019-07" db="EMBL/GenBank/DDBJ databases">
        <title>Whole genome shotgun sequence of Brevifollis gellanilyticus NBRC 108608.</title>
        <authorList>
            <person name="Hosoyama A."/>
            <person name="Uohara A."/>
            <person name="Ohji S."/>
            <person name="Ichikawa N."/>
        </authorList>
    </citation>
    <scope>NUCLEOTIDE SEQUENCE [LARGE SCALE GENOMIC DNA]</scope>
    <source>
        <strain evidence="7 8">NBRC 108608</strain>
    </source>
</reference>
<evidence type="ECO:0000256" key="4">
    <source>
        <dbReference type="ARBA" id="ARBA00023004"/>
    </source>
</evidence>
<dbReference type="Gene3D" id="3.50.50.60">
    <property type="entry name" value="FAD/NAD(P)-binding domain"/>
    <property type="match status" value="1"/>
</dbReference>
<feature type="chain" id="PRO_5022163934" description="FAD-dependent oxidoreductase" evidence="6">
    <location>
        <begin position="24"/>
        <end position="1267"/>
    </location>
</feature>
<comment type="caution">
    <text evidence="7">The sequence shown here is derived from an EMBL/GenBank/DDBJ whole genome shotgun (WGS) entry which is preliminary data.</text>
</comment>
<proteinExistence type="predicted"/>
<gene>
    <name evidence="7" type="ORF">BGE01nite_29190</name>
</gene>
<dbReference type="GO" id="GO:0051539">
    <property type="term" value="F:4 iron, 4 sulfur cluster binding"/>
    <property type="evidence" value="ECO:0007669"/>
    <property type="project" value="UniProtKB-KW"/>
</dbReference>
<keyword evidence="4" id="KW-0408">Iron</keyword>